<gene>
    <name evidence="1" type="ordered locus">PAJ_3739</name>
</gene>
<dbReference type="HOGENOM" id="CLU_071032_0_0_6"/>
<accession>A0A0H3L798</accession>
<dbReference type="Pfam" id="PF05704">
    <property type="entry name" value="Caps_synth"/>
    <property type="match status" value="1"/>
</dbReference>
<dbReference type="GO" id="GO:0016757">
    <property type="term" value="F:glycosyltransferase activity"/>
    <property type="evidence" value="ECO:0007669"/>
    <property type="project" value="InterPro"/>
</dbReference>
<dbReference type="InterPro" id="IPR029044">
    <property type="entry name" value="Nucleotide-diphossugar_trans"/>
</dbReference>
<evidence type="ECO:0000313" key="1">
    <source>
        <dbReference type="EMBL" id="BAK13818.1"/>
    </source>
</evidence>
<dbReference type="Proteomes" id="UP000006690">
    <property type="component" value="Chromosome"/>
</dbReference>
<dbReference type="Gene3D" id="3.90.550.20">
    <property type="match status" value="1"/>
</dbReference>
<proteinExistence type="predicted"/>
<dbReference type="OrthoDB" id="9802881at2"/>
<dbReference type="AlphaFoldDB" id="A0A0H3L798"/>
<dbReference type="SUPFAM" id="SSF53448">
    <property type="entry name" value="Nucleotide-diphospho-sugar transferases"/>
    <property type="match status" value="1"/>
</dbReference>
<dbReference type="eggNOG" id="COG3774">
    <property type="taxonomic scope" value="Bacteria"/>
</dbReference>
<dbReference type="PATRIC" id="fig|932677.3.peg.4313"/>
<dbReference type="EMBL" id="AP012032">
    <property type="protein sequence ID" value="BAK13818.1"/>
    <property type="molecule type" value="Genomic_DNA"/>
</dbReference>
<dbReference type="KEGG" id="paj:PAJ_3739"/>
<sequence>MNSHRRSLHHLWRQWEKLAFTSRMLWTIKQHRAVSAPEYDPTLEQDVLLESVPKTLPAIAKKVWLYWPGDRLPASVALNASKICRDNPDHEIHLLTPQTLGQWLPDVQFVSSDLTPQLKSDIIRLELLLRYGGISIDCNTLLFEDLAWVHQTQSDRPMDVLGYYRQQNTVNPLRPMIETGFIAAPAQNPFIREWLKQLAPVKYVGRQNYLLELMKRSDFPAVQQNLSNPGDELTALAHQLAMDEHRRVNTRLRKAEASVGYYQQVHAGSNDACVRSVLFQQRPLTPPPVIRLSDSARAHLDFNLRLRFYNRASLVGEAMHDSPSSPARLSAPQEQRA</sequence>
<reference evidence="2" key="1">
    <citation type="journal article" date="2012" name="Appl. Microbiol. Biotechnol.">
        <title>The complete genome sequence of Pantoea ananatis AJ13355, an organism with great biotechnological potential.</title>
        <authorList>
            <person name="Hara Y."/>
            <person name="Kadotani N."/>
            <person name="Izui H."/>
            <person name="Katashkina J.I."/>
            <person name="Kuvaeva T.M."/>
            <person name="Andreeva I.G."/>
            <person name="Golubeva L.I."/>
            <person name="Malko D.B."/>
            <person name="Makeev V.J."/>
            <person name="Mashko S.V."/>
            <person name="Kozlov Y.I."/>
        </authorList>
    </citation>
    <scope>NUCLEOTIDE SEQUENCE [LARGE SCALE GENOMIC DNA]</scope>
    <source>
        <strain evidence="2">AJ13355</strain>
    </source>
</reference>
<dbReference type="RefSeq" id="WP_014595271.1">
    <property type="nucleotide sequence ID" value="NC_017531.2"/>
</dbReference>
<protein>
    <submittedName>
        <fullName evidence="1">Capsular polysaccharide synthesis protein</fullName>
    </submittedName>
</protein>
<evidence type="ECO:0000313" key="2">
    <source>
        <dbReference type="Proteomes" id="UP000006690"/>
    </source>
</evidence>
<name>A0A0H3L798_PANAA</name>
<organism evidence="1 2">
    <name type="scientific">Pantoea ananatis (strain AJ13355)</name>
    <dbReference type="NCBI Taxonomy" id="932677"/>
    <lineage>
        <taxon>Bacteria</taxon>
        <taxon>Pseudomonadati</taxon>
        <taxon>Pseudomonadota</taxon>
        <taxon>Gammaproteobacteria</taxon>
        <taxon>Enterobacterales</taxon>
        <taxon>Erwiniaceae</taxon>
        <taxon>Pantoea</taxon>
    </lineage>
</organism>
<dbReference type="InterPro" id="IPR008441">
    <property type="entry name" value="AfumC-like_glycosyl_Trfase"/>
</dbReference>